<dbReference type="Gene3D" id="1.10.472.10">
    <property type="entry name" value="Cyclin-like"/>
    <property type="match status" value="1"/>
</dbReference>
<keyword evidence="1" id="KW-0472">Membrane</keyword>
<organism evidence="2 3">
    <name type="scientific">Streblomastix strix</name>
    <dbReference type="NCBI Taxonomy" id="222440"/>
    <lineage>
        <taxon>Eukaryota</taxon>
        <taxon>Metamonada</taxon>
        <taxon>Preaxostyla</taxon>
        <taxon>Oxymonadida</taxon>
        <taxon>Streblomastigidae</taxon>
        <taxon>Streblomastix</taxon>
    </lineage>
</organism>
<evidence type="ECO:0000313" key="2">
    <source>
        <dbReference type="EMBL" id="KAA6385022.1"/>
    </source>
</evidence>
<protein>
    <recommendedName>
        <fullName evidence="4">Cyclin N-terminal domain-containing protein</fullName>
    </recommendedName>
</protein>
<proteinExistence type="predicted"/>
<accession>A0A5J4VR32</accession>
<dbReference type="OrthoDB" id="286814at2759"/>
<evidence type="ECO:0000313" key="3">
    <source>
        <dbReference type="Proteomes" id="UP000324800"/>
    </source>
</evidence>
<comment type="caution">
    <text evidence="2">The sequence shown here is derived from an EMBL/GenBank/DDBJ whole genome shotgun (WGS) entry which is preliminary data.</text>
</comment>
<keyword evidence="1" id="KW-1133">Transmembrane helix</keyword>
<sequence length="187" mass="21607">MNSTLEYSEMQYTKSQLLQDQLQQFVQESSMLPTDEHITVLSNFLTNMVQAEVEGSTNFVSIENVKIFLEFVRFHARLSLGEVLTALRTLEILLFKSREKNNVVVTGSSLGTALVCVCMIILKYLRDQPYMNSWWAKTFGMDLQTLTESEVVILQLIDWELEMSDNSYLYFASRVWSNCYDPTCFST</sequence>
<gene>
    <name evidence="2" type="ORF">EZS28_019451</name>
</gene>
<dbReference type="AlphaFoldDB" id="A0A5J4VR32"/>
<dbReference type="Proteomes" id="UP000324800">
    <property type="component" value="Unassembled WGS sequence"/>
</dbReference>
<reference evidence="2 3" key="1">
    <citation type="submission" date="2019-03" db="EMBL/GenBank/DDBJ databases">
        <title>Single cell metagenomics reveals metabolic interactions within the superorganism composed of flagellate Streblomastix strix and complex community of Bacteroidetes bacteria on its surface.</title>
        <authorList>
            <person name="Treitli S.C."/>
            <person name="Kolisko M."/>
            <person name="Husnik F."/>
            <person name="Keeling P."/>
            <person name="Hampl V."/>
        </authorList>
    </citation>
    <scope>NUCLEOTIDE SEQUENCE [LARGE SCALE GENOMIC DNA]</scope>
    <source>
        <strain evidence="2">ST1C</strain>
    </source>
</reference>
<name>A0A5J4VR32_9EUKA</name>
<feature type="transmembrane region" description="Helical" evidence="1">
    <location>
        <begin position="103"/>
        <end position="125"/>
    </location>
</feature>
<dbReference type="EMBL" id="SNRW01005462">
    <property type="protein sequence ID" value="KAA6385022.1"/>
    <property type="molecule type" value="Genomic_DNA"/>
</dbReference>
<evidence type="ECO:0000256" key="1">
    <source>
        <dbReference type="SAM" id="Phobius"/>
    </source>
</evidence>
<evidence type="ECO:0008006" key="4">
    <source>
        <dbReference type="Google" id="ProtNLM"/>
    </source>
</evidence>
<keyword evidence="1" id="KW-0812">Transmembrane</keyword>
<dbReference type="CDD" id="cd20557">
    <property type="entry name" value="CYCLIN_ScPCL1-like"/>
    <property type="match status" value="1"/>
</dbReference>